<dbReference type="AlphaFoldDB" id="A0A9N9S4L8"/>
<feature type="transmembrane region" description="Helical" evidence="10">
    <location>
        <begin position="294"/>
        <end position="314"/>
    </location>
</feature>
<dbReference type="PANTHER" id="PTHR21137">
    <property type="entry name" value="ODORANT RECEPTOR"/>
    <property type="match status" value="1"/>
</dbReference>
<feature type="transmembrane region" description="Helical" evidence="10">
    <location>
        <begin position="95"/>
        <end position="117"/>
    </location>
</feature>
<evidence type="ECO:0000256" key="6">
    <source>
        <dbReference type="ARBA" id="ARBA00022989"/>
    </source>
</evidence>
<gene>
    <name evidence="11" type="ORF">CHIRRI_LOCUS11422</name>
</gene>
<keyword evidence="5 10" id="KW-0552">Olfaction</keyword>
<keyword evidence="8 10" id="KW-0675">Receptor</keyword>
<keyword evidence="7 10" id="KW-0472">Membrane</keyword>
<feature type="transmembrane region" description="Helical" evidence="10">
    <location>
        <begin position="69"/>
        <end position="89"/>
    </location>
</feature>
<comment type="caution">
    <text evidence="10">Lacks conserved residue(s) required for the propagation of feature annotation.</text>
</comment>
<evidence type="ECO:0000256" key="9">
    <source>
        <dbReference type="ARBA" id="ARBA00023224"/>
    </source>
</evidence>
<feature type="transmembrane region" description="Helical" evidence="10">
    <location>
        <begin position="320"/>
        <end position="342"/>
    </location>
</feature>
<evidence type="ECO:0000256" key="8">
    <source>
        <dbReference type="ARBA" id="ARBA00023170"/>
    </source>
</evidence>
<dbReference type="InterPro" id="IPR004117">
    <property type="entry name" value="7tm6_olfct_rcpt"/>
</dbReference>
<evidence type="ECO:0000256" key="2">
    <source>
        <dbReference type="ARBA" id="ARBA00022475"/>
    </source>
</evidence>
<keyword evidence="4 10" id="KW-0812">Transmembrane</keyword>
<evidence type="ECO:0000256" key="5">
    <source>
        <dbReference type="ARBA" id="ARBA00022725"/>
    </source>
</evidence>
<keyword evidence="3 10" id="KW-0716">Sensory transduction</keyword>
<keyword evidence="6 10" id="KW-1133">Transmembrane helix</keyword>
<keyword evidence="12" id="KW-1185">Reference proteome</keyword>
<reference evidence="11" key="1">
    <citation type="submission" date="2022-01" db="EMBL/GenBank/DDBJ databases">
        <authorList>
            <person name="King R."/>
        </authorList>
    </citation>
    <scope>NUCLEOTIDE SEQUENCE</scope>
</reference>
<evidence type="ECO:0000256" key="4">
    <source>
        <dbReference type="ARBA" id="ARBA00022692"/>
    </source>
</evidence>
<evidence type="ECO:0000256" key="1">
    <source>
        <dbReference type="ARBA" id="ARBA00004651"/>
    </source>
</evidence>
<evidence type="ECO:0000256" key="10">
    <source>
        <dbReference type="RuleBase" id="RU351113"/>
    </source>
</evidence>
<proteinExistence type="inferred from homology"/>
<evidence type="ECO:0000313" key="11">
    <source>
        <dbReference type="EMBL" id="CAG9808584.1"/>
    </source>
</evidence>
<keyword evidence="9 10" id="KW-0807">Transducer</keyword>
<comment type="similarity">
    <text evidence="10">Belongs to the insect chemoreceptor superfamily. Heteromeric odorant receptor channel (TC 1.A.69) family.</text>
</comment>
<feature type="transmembrane region" description="Helical" evidence="10">
    <location>
        <begin position="165"/>
        <end position="189"/>
    </location>
</feature>
<dbReference type="GO" id="GO:0005886">
    <property type="term" value="C:plasma membrane"/>
    <property type="evidence" value="ECO:0007669"/>
    <property type="project" value="UniProtKB-SubCell"/>
</dbReference>
<feature type="transmembrane region" description="Helical" evidence="10">
    <location>
        <begin position="209"/>
        <end position="231"/>
    </location>
</feature>
<protein>
    <recommendedName>
        <fullName evidence="10">Odorant receptor</fullName>
    </recommendedName>
</protein>
<dbReference type="GO" id="GO:0007165">
    <property type="term" value="P:signal transduction"/>
    <property type="evidence" value="ECO:0007669"/>
    <property type="project" value="UniProtKB-KW"/>
</dbReference>
<organism evidence="11 12">
    <name type="scientific">Chironomus riparius</name>
    <dbReference type="NCBI Taxonomy" id="315576"/>
    <lineage>
        <taxon>Eukaryota</taxon>
        <taxon>Metazoa</taxon>
        <taxon>Ecdysozoa</taxon>
        <taxon>Arthropoda</taxon>
        <taxon>Hexapoda</taxon>
        <taxon>Insecta</taxon>
        <taxon>Pterygota</taxon>
        <taxon>Neoptera</taxon>
        <taxon>Endopterygota</taxon>
        <taxon>Diptera</taxon>
        <taxon>Nematocera</taxon>
        <taxon>Chironomoidea</taxon>
        <taxon>Chironomidae</taxon>
        <taxon>Chironominae</taxon>
        <taxon>Chironomus</taxon>
    </lineage>
</organism>
<reference evidence="11" key="2">
    <citation type="submission" date="2022-10" db="EMBL/GenBank/DDBJ databases">
        <authorList>
            <consortium name="ENA_rothamsted_submissions"/>
            <consortium name="culmorum"/>
            <person name="King R."/>
        </authorList>
    </citation>
    <scope>NUCLEOTIDE SEQUENCE</scope>
</reference>
<dbReference type="OrthoDB" id="8185860at2759"/>
<sequence>MGNFVQKFTTKFQNLVKCLKLKLNRKQSVPKFILFQDFFLCERLSRKLGFTFLLNPKNPPNKFARFNGILNQVAQITFMILFLVSIIISVQEGKLLTVIENVCMAGILCYILVKLYVVFYKNKNKISEIIAKLDEHYPHSGVDQLEYRTKNYWKILNIMNAVYNVAYYIVPYFCLMPFLRQIYAAYMSIELEWESIFTLNLGFDQQNPVIYGLIYIIEAWYILFGAFFPLCSDLLYASLMQILVMELDTLGQVISEIAFKNSEEDVMKDIKVLVDIHQELIEVAEKLEEIFSPIILINVLGSIIGLCTASFLSVSGVSGYFIAKYFLLPIIVSIQIFVQCYFAQRLIDSSSSITTSVYNTEWYNSSVKVQKFILLIMIRAQKTQAITALKFFDVSLETFQWATMFAYTYERESDDDDEGDESFYIFSHFDNFLDSLPPFFSYAQRAKRRKIEKYFSCEFQPPSKKSFKT</sequence>
<evidence type="ECO:0000313" key="12">
    <source>
        <dbReference type="Proteomes" id="UP001153620"/>
    </source>
</evidence>
<evidence type="ECO:0000256" key="7">
    <source>
        <dbReference type="ARBA" id="ARBA00023136"/>
    </source>
</evidence>
<dbReference type="Pfam" id="PF02949">
    <property type="entry name" value="7tm_6"/>
    <property type="match status" value="1"/>
</dbReference>
<accession>A0A9N9S4L8</accession>
<dbReference type="PANTHER" id="PTHR21137:SF35">
    <property type="entry name" value="ODORANT RECEPTOR 19A-RELATED"/>
    <property type="match status" value="1"/>
</dbReference>
<comment type="subcellular location">
    <subcellularLocation>
        <location evidence="1 10">Cell membrane</location>
        <topology evidence="1 10">Multi-pass membrane protein</topology>
    </subcellularLocation>
</comment>
<dbReference type="GO" id="GO:0005549">
    <property type="term" value="F:odorant binding"/>
    <property type="evidence" value="ECO:0007669"/>
    <property type="project" value="InterPro"/>
</dbReference>
<evidence type="ECO:0000256" key="3">
    <source>
        <dbReference type="ARBA" id="ARBA00022606"/>
    </source>
</evidence>
<keyword evidence="2" id="KW-1003">Cell membrane</keyword>
<dbReference type="GO" id="GO:0004984">
    <property type="term" value="F:olfactory receptor activity"/>
    <property type="evidence" value="ECO:0007669"/>
    <property type="project" value="InterPro"/>
</dbReference>
<name>A0A9N9S4L8_9DIPT</name>
<dbReference type="Proteomes" id="UP001153620">
    <property type="component" value="Chromosome 3"/>
</dbReference>
<dbReference type="EMBL" id="OU895879">
    <property type="protein sequence ID" value="CAG9808584.1"/>
    <property type="molecule type" value="Genomic_DNA"/>
</dbReference>